<dbReference type="PANTHER" id="PTHR43737">
    <property type="entry name" value="BLL7424 PROTEIN"/>
    <property type="match status" value="1"/>
</dbReference>
<dbReference type="RefSeq" id="WP_015247761.1">
    <property type="nucleotide sequence ID" value="NC_019892.1"/>
</dbReference>
<dbReference type="PANTHER" id="PTHR43737:SF1">
    <property type="entry name" value="DUF1501 DOMAIN-CONTAINING PROTEIN"/>
    <property type="match status" value="1"/>
</dbReference>
<proteinExistence type="predicted"/>
<dbReference type="EMBL" id="CP003364">
    <property type="protein sequence ID" value="AGA28645.1"/>
    <property type="molecule type" value="Genomic_DNA"/>
</dbReference>
<dbReference type="PROSITE" id="PS51318">
    <property type="entry name" value="TAT"/>
    <property type="match status" value="1"/>
</dbReference>
<keyword evidence="2" id="KW-1185">Reference proteome</keyword>
<reference evidence="1 2" key="1">
    <citation type="submission" date="2012-02" db="EMBL/GenBank/DDBJ databases">
        <title>Complete sequence of chromosome of Singulisphaera acidiphila DSM 18658.</title>
        <authorList>
            <consortium name="US DOE Joint Genome Institute (JGI-PGF)"/>
            <person name="Lucas S."/>
            <person name="Copeland A."/>
            <person name="Lapidus A."/>
            <person name="Glavina del Rio T."/>
            <person name="Dalin E."/>
            <person name="Tice H."/>
            <person name="Bruce D."/>
            <person name="Goodwin L."/>
            <person name="Pitluck S."/>
            <person name="Peters L."/>
            <person name="Ovchinnikova G."/>
            <person name="Chertkov O."/>
            <person name="Kyrpides N."/>
            <person name="Mavromatis K."/>
            <person name="Ivanova N."/>
            <person name="Brettin T."/>
            <person name="Detter J.C."/>
            <person name="Han C."/>
            <person name="Larimer F."/>
            <person name="Land M."/>
            <person name="Hauser L."/>
            <person name="Markowitz V."/>
            <person name="Cheng J.-F."/>
            <person name="Hugenholtz P."/>
            <person name="Woyke T."/>
            <person name="Wu D."/>
            <person name="Tindall B."/>
            <person name="Pomrenke H."/>
            <person name="Brambilla E."/>
            <person name="Klenk H.-P."/>
            <person name="Eisen J.A."/>
        </authorList>
    </citation>
    <scope>NUCLEOTIDE SEQUENCE [LARGE SCALE GENOMIC DNA]</scope>
    <source>
        <strain evidence="2">ATCC BAA-1392 / DSM 18658 / VKM B-2454 / MOB10</strain>
    </source>
</reference>
<evidence type="ECO:0000313" key="1">
    <source>
        <dbReference type="EMBL" id="AGA28645.1"/>
    </source>
</evidence>
<gene>
    <name evidence="1" type="ordered locus">Sinac_4456</name>
</gene>
<evidence type="ECO:0008006" key="3">
    <source>
        <dbReference type="Google" id="ProtNLM"/>
    </source>
</evidence>
<dbReference type="AlphaFoldDB" id="L0DIG0"/>
<dbReference type="InterPro" id="IPR010869">
    <property type="entry name" value="DUF1501"/>
</dbReference>
<dbReference type="InterPro" id="IPR006311">
    <property type="entry name" value="TAT_signal"/>
</dbReference>
<dbReference type="HOGENOM" id="CLU_032896_2_0_0"/>
<evidence type="ECO:0000313" key="2">
    <source>
        <dbReference type="Proteomes" id="UP000010798"/>
    </source>
</evidence>
<dbReference type="PROSITE" id="PS51257">
    <property type="entry name" value="PROKAR_LIPOPROTEIN"/>
    <property type="match status" value="1"/>
</dbReference>
<dbReference type="Pfam" id="PF07394">
    <property type="entry name" value="DUF1501"/>
    <property type="match status" value="1"/>
</dbReference>
<organism evidence="1 2">
    <name type="scientific">Singulisphaera acidiphila (strain ATCC BAA-1392 / DSM 18658 / VKM B-2454 / MOB10)</name>
    <dbReference type="NCBI Taxonomy" id="886293"/>
    <lineage>
        <taxon>Bacteria</taxon>
        <taxon>Pseudomonadati</taxon>
        <taxon>Planctomycetota</taxon>
        <taxon>Planctomycetia</taxon>
        <taxon>Isosphaerales</taxon>
        <taxon>Isosphaeraceae</taxon>
        <taxon>Singulisphaera</taxon>
    </lineage>
</organism>
<dbReference type="KEGG" id="saci:Sinac_4456"/>
<dbReference type="InterPro" id="IPR017850">
    <property type="entry name" value="Alkaline_phosphatase_core_sf"/>
</dbReference>
<accession>L0DIG0</accession>
<sequence length="420" mass="45740">MHPTRREMLRLGLGSSALLACGPTVPLFLARSAHALADDRPDAKGRILVVVQLDGGNDGLNTVVPYRDDAYRQRRPKLAIPAGEVLKINDRVGLHPSLEPFAKLLEQEQLAIVQGVGYPNPNRSHFDSMAIWQTAKTKLDKAAPGWLARALDRQTGPDGDAAGLHIHEAFPLPGALSGGRQVVPSMARLEQFRRRLGMPQGAEAAAQIEALDRLARQERGTPGSPLQFVERCSLITYASSARLEQIQKDRPAAKADYPEFYGLAQRLQLIAQLIKAGLTTSIYYTHLDGFDTHSGQLSQHANLLGELGTSLRAFLNDLKTSGEAERVVVLVFSEFGRRLNENGSGGTDHGTAAPVFLLGQPVKAGLHGSPLDLTRLEDGDPIHSVDFRQIYATLLDRWLQIPHRDILGAGFELLPVLQGS</sequence>
<protein>
    <recommendedName>
        <fullName evidence="3">DUF1501 domain-containing protein</fullName>
    </recommendedName>
</protein>
<dbReference type="eggNOG" id="COG4102">
    <property type="taxonomic scope" value="Bacteria"/>
</dbReference>
<name>L0DIG0_SINAD</name>
<dbReference type="SUPFAM" id="SSF53649">
    <property type="entry name" value="Alkaline phosphatase-like"/>
    <property type="match status" value="1"/>
</dbReference>
<dbReference type="Proteomes" id="UP000010798">
    <property type="component" value="Chromosome"/>
</dbReference>
<dbReference type="STRING" id="886293.Sinac_4456"/>